<proteinExistence type="predicted"/>
<gene>
    <name evidence="1" type="ORF">GIL414_LOCUS49718</name>
</gene>
<name>A0A8S3C9S4_9BILA</name>
<protein>
    <submittedName>
        <fullName evidence="1">Uncharacterized protein</fullName>
    </submittedName>
</protein>
<evidence type="ECO:0000313" key="2">
    <source>
        <dbReference type="Proteomes" id="UP000681720"/>
    </source>
</evidence>
<dbReference type="EMBL" id="CAJOBJ010164076">
    <property type="protein sequence ID" value="CAF4857497.1"/>
    <property type="molecule type" value="Genomic_DNA"/>
</dbReference>
<dbReference type="AlphaFoldDB" id="A0A8S3C9S4"/>
<dbReference type="Proteomes" id="UP000681720">
    <property type="component" value="Unassembled WGS sequence"/>
</dbReference>
<feature type="non-terminal residue" evidence="1">
    <location>
        <position position="1"/>
    </location>
</feature>
<organism evidence="1 2">
    <name type="scientific">Rotaria magnacalcarata</name>
    <dbReference type="NCBI Taxonomy" id="392030"/>
    <lineage>
        <taxon>Eukaryota</taxon>
        <taxon>Metazoa</taxon>
        <taxon>Spiralia</taxon>
        <taxon>Gnathifera</taxon>
        <taxon>Rotifera</taxon>
        <taxon>Eurotatoria</taxon>
        <taxon>Bdelloidea</taxon>
        <taxon>Philodinida</taxon>
        <taxon>Philodinidae</taxon>
        <taxon>Rotaria</taxon>
    </lineage>
</organism>
<reference evidence="1" key="1">
    <citation type="submission" date="2021-02" db="EMBL/GenBank/DDBJ databases">
        <authorList>
            <person name="Nowell W R."/>
        </authorList>
    </citation>
    <scope>NUCLEOTIDE SEQUENCE</scope>
</reference>
<evidence type="ECO:0000313" key="1">
    <source>
        <dbReference type="EMBL" id="CAF4857497.1"/>
    </source>
</evidence>
<comment type="caution">
    <text evidence="1">The sequence shown here is derived from an EMBL/GenBank/DDBJ whole genome shotgun (WGS) entry which is preliminary data.</text>
</comment>
<accession>A0A8S3C9S4</accession>
<sequence length="57" mass="6726">FDDATIAQLTNNVIVQSKHENEEEGEVFDIDCQIEPLFPLAYYLKLIYEYIMNCSFF</sequence>